<accession>A0ABR7S0T7</accession>
<reference evidence="6 7" key="1">
    <citation type="submission" date="2016-06" db="EMBL/GenBank/DDBJ databases">
        <authorList>
            <person name="Ramos C."/>
            <person name="Pintado A."/>
            <person name="Crespo-Gomez J.I."/>
        </authorList>
    </citation>
    <scope>NUCLEOTIDE SEQUENCE [LARGE SCALE GENOMIC DNA]</scope>
    <source>
        <strain evidence="6 7">AVO110</strain>
    </source>
</reference>
<evidence type="ECO:0000259" key="4">
    <source>
        <dbReference type="Pfam" id="PF00589"/>
    </source>
</evidence>
<dbReference type="SUPFAM" id="SSF54171">
    <property type="entry name" value="DNA-binding domain"/>
    <property type="match status" value="1"/>
</dbReference>
<dbReference type="RefSeq" id="WP_187806583.1">
    <property type="nucleotide sequence ID" value="NZ_LZEU01000001.1"/>
</dbReference>
<dbReference type="Gene3D" id="3.30.160.60">
    <property type="entry name" value="Classic Zinc Finger"/>
    <property type="match status" value="1"/>
</dbReference>
<name>A0ABR7S0T7_AQUAC</name>
<organism evidence="6 7">
    <name type="scientific">Aquipseudomonas alcaligenes</name>
    <name type="common">Pseudomonas alcaligenes</name>
    <dbReference type="NCBI Taxonomy" id="43263"/>
    <lineage>
        <taxon>Bacteria</taxon>
        <taxon>Pseudomonadati</taxon>
        <taxon>Pseudomonadota</taxon>
        <taxon>Gammaproteobacteria</taxon>
        <taxon>Pseudomonadales</taxon>
        <taxon>Pseudomonadaceae</taxon>
        <taxon>Aquipseudomonas</taxon>
    </lineage>
</organism>
<keyword evidence="2" id="KW-0229">DNA integration</keyword>
<sequence>MAPPRRRDSKNRDLPDNLYPNGKYWQYRNPITGKKTSINKSMAEAIKLARAANAKLLPLMADDGALLSILTGEKAPTIEHVLGRFESEWLPTKTYSARSLQEIKFKLTRYRTDMSNRMFGQLDVLEMAEYLDQYSNNAYTKHRALWVQIFAFAVAKGLAERNCAELTLIKEEAEKVRQRHTLEGVQLILAAPTTPEWLCRAIRLAMLSLQRREDLVTWERSAVDMAANTIRVSPGKTENYDTPIHLEIEMGPDLRAVVQECMVDPIAGPTLLRYRPRARRREQIEAKAHWSAITEDYLSKQFRKARDEAKAYDHIKDPKARPTMHELRALGAWLYEQQGFPTEYVQVLMGHATEEMTEYYQAGHGDVQVKFTRVQAGLKL</sequence>
<evidence type="ECO:0000256" key="3">
    <source>
        <dbReference type="ARBA" id="ARBA00023172"/>
    </source>
</evidence>
<dbReference type="Gene3D" id="1.10.443.10">
    <property type="entry name" value="Intergrase catalytic core"/>
    <property type="match status" value="1"/>
</dbReference>
<evidence type="ECO:0000259" key="5">
    <source>
        <dbReference type="Pfam" id="PF09003"/>
    </source>
</evidence>
<keyword evidence="3" id="KW-0233">DNA recombination</keyword>
<dbReference type="Pfam" id="PF09003">
    <property type="entry name" value="Arm-DNA-bind_1"/>
    <property type="match status" value="1"/>
</dbReference>
<proteinExistence type="inferred from homology"/>
<dbReference type="Proteomes" id="UP000744555">
    <property type="component" value="Unassembled WGS sequence"/>
</dbReference>
<evidence type="ECO:0000313" key="7">
    <source>
        <dbReference type="Proteomes" id="UP000744555"/>
    </source>
</evidence>
<dbReference type="EMBL" id="LZEU01000001">
    <property type="protein sequence ID" value="MBC9251211.1"/>
    <property type="molecule type" value="Genomic_DNA"/>
</dbReference>
<gene>
    <name evidence="6" type="ORF">A9179_13075</name>
</gene>
<dbReference type="Pfam" id="PF00589">
    <property type="entry name" value="Phage_integrase"/>
    <property type="match status" value="1"/>
</dbReference>
<dbReference type="InterPro" id="IPR013762">
    <property type="entry name" value="Integrase-like_cat_sf"/>
</dbReference>
<evidence type="ECO:0000313" key="6">
    <source>
        <dbReference type="EMBL" id="MBC9251211.1"/>
    </source>
</evidence>
<feature type="domain" description="Integrase lambda-type N-terminal DNA-binding" evidence="5">
    <location>
        <begin position="4"/>
        <end position="56"/>
    </location>
</feature>
<evidence type="ECO:0000256" key="1">
    <source>
        <dbReference type="ARBA" id="ARBA00008857"/>
    </source>
</evidence>
<feature type="domain" description="Tyr recombinase" evidence="4">
    <location>
        <begin position="185"/>
        <end position="361"/>
    </location>
</feature>
<dbReference type="InterPro" id="IPR011010">
    <property type="entry name" value="DNA_brk_join_enz"/>
</dbReference>
<keyword evidence="7" id="KW-1185">Reference proteome</keyword>
<dbReference type="InterPro" id="IPR015094">
    <property type="entry name" value="Integrase_lambda-typ_DNA-bd_N"/>
</dbReference>
<comment type="similarity">
    <text evidence="1">Belongs to the 'phage' integrase family.</text>
</comment>
<comment type="caution">
    <text evidence="6">The sequence shown here is derived from an EMBL/GenBank/DDBJ whole genome shotgun (WGS) entry which is preliminary data.</text>
</comment>
<dbReference type="InterPro" id="IPR016177">
    <property type="entry name" value="DNA-bd_dom_sf"/>
</dbReference>
<protein>
    <submittedName>
        <fullName evidence="6">Recombinase XerD</fullName>
    </submittedName>
</protein>
<dbReference type="SUPFAM" id="SSF56349">
    <property type="entry name" value="DNA breaking-rejoining enzymes"/>
    <property type="match status" value="1"/>
</dbReference>
<dbReference type="InterPro" id="IPR002104">
    <property type="entry name" value="Integrase_catalytic"/>
</dbReference>
<evidence type="ECO:0000256" key="2">
    <source>
        <dbReference type="ARBA" id="ARBA00022908"/>
    </source>
</evidence>